<keyword evidence="1" id="KW-0812">Transmembrane</keyword>
<feature type="transmembrane region" description="Helical" evidence="1">
    <location>
        <begin position="7"/>
        <end position="26"/>
    </location>
</feature>
<evidence type="ECO:0000313" key="2">
    <source>
        <dbReference type="EMBL" id="MFD2618342.1"/>
    </source>
</evidence>
<reference evidence="3" key="1">
    <citation type="journal article" date="2019" name="Int. J. Syst. Evol. Microbiol.">
        <title>The Global Catalogue of Microorganisms (GCM) 10K type strain sequencing project: providing services to taxonomists for standard genome sequencing and annotation.</title>
        <authorList>
            <consortium name="The Broad Institute Genomics Platform"/>
            <consortium name="The Broad Institute Genome Sequencing Center for Infectious Disease"/>
            <person name="Wu L."/>
            <person name="Ma J."/>
        </authorList>
    </citation>
    <scope>NUCLEOTIDE SEQUENCE [LARGE SCALE GENOMIC DNA]</scope>
    <source>
        <strain evidence="3">TISTR 2241</strain>
    </source>
</reference>
<accession>A0ABW5PUL6</accession>
<name>A0ABW5PUL6_9BACI</name>
<dbReference type="EMBL" id="JBHUMR010000014">
    <property type="protein sequence ID" value="MFD2618342.1"/>
    <property type="molecule type" value="Genomic_DNA"/>
</dbReference>
<dbReference type="Gene3D" id="1.10.287.4300">
    <property type="entry name" value="Stage III sporulation protein AH-like"/>
    <property type="match status" value="1"/>
</dbReference>
<gene>
    <name evidence="2" type="ORF">ACFSTF_13610</name>
</gene>
<dbReference type="InterPro" id="IPR038503">
    <property type="entry name" value="SpoIIIAH_sf"/>
</dbReference>
<keyword evidence="3" id="KW-1185">Reference proteome</keyword>
<sequence length="173" mass="19253">MLLKKQTVWLLTMLSLIIVLSVYYMTSPGKPASTALDTSSQEDQAQNKKDIVTTATEDKMAEYQIKHADEQRKLEKEYQGVINSEKSSTQAVSKAYDKLESLKTIASNEKLLEDVIVSKGYSDAVVMADGESVQVVVATKSLSNKQANTIMKLTNEYFGADKLVKVDYELTKK</sequence>
<dbReference type="RefSeq" id="WP_246092778.1">
    <property type="nucleotide sequence ID" value="NZ_JBHUMR010000014.1"/>
</dbReference>
<protein>
    <submittedName>
        <fullName evidence="2">SpoIIIAH-like family protein</fullName>
    </submittedName>
</protein>
<keyword evidence="1" id="KW-0472">Membrane</keyword>
<dbReference type="InterPro" id="IPR024232">
    <property type="entry name" value="SpoIIIAH"/>
</dbReference>
<dbReference type="Pfam" id="PF12685">
    <property type="entry name" value="SpoIIIAH"/>
    <property type="match status" value="1"/>
</dbReference>
<dbReference type="Proteomes" id="UP001597458">
    <property type="component" value="Unassembled WGS sequence"/>
</dbReference>
<evidence type="ECO:0000256" key="1">
    <source>
        <dbReference type="SAM" id="Phobius"/>
    </source>
</evidence>
<evidence type="ECO:0000313" key="3">
    <source>
        <dbReference type="Proteomes" id="UP001597458"/>
    </source>
</evidence>
<comment type="caution">
    <text evidence="2">The sequence shown here is derived from an EMBL/GenBank/DDBJ whole genome shotgun (WGS) entry which is preliminary data.</text>
</comment>
<keyword evidence="1" id="KW-1133">Transmembrane helix</keyword>
<organism evidence="2 3">
    <name type="scientific">Terrilactibacillus laevilacticus</name>
    <dbReference type="NCBI Taxonomy" id="1380157"/>
    <lineage>
        <taxon>Bacteria</taxon>
        <taxon>Bacillati</taxon>
        <taxon>Bacillota</taxon>
        <taxon>Bacilli</taxon>
        <taxon>Bacillales</taxon>
        <taxon>Bacillaceae</taxon>
        <taxon>Terrilactibacillus</taxon>
    </lineage>
</organism>
<proteinExistence type="predicted"/>